<dbReference type="InterPro" id="IPR047574">
    <property type="entry name" value="AD"/>
</dbReference>
<evidence type="ECO:0000313" key="3">
    <source>
        <dbReference type="Proteomes" id="UP000440578"/>
    </source>
</evidence>
<protein>
    <submittedName>
        <fullName evidence="2">Protein LSM12</fullName>
    </submittedName>
</protein>
<dbReference type="Proteomes" id="UP000440578">
    <property type="component" value="Unassembled WGS sequence"/>
</dbReference>
<sequence length="151" mass="16962">MLLDSEFTERPPTIVHPTQCDITFLNLNKVEDLKIIREVNSPAEVTLQKLDTNMLSARKEAELEKKRRLVAAIKANVSDEGRDLFAHIAKTLEEIQWSGTDIVVMNQVTIRAPYKTANMDGQPDSQAYKYVSKIVEKFNTERSAATSPGGQ</sequence>
<evidence type="ECO:0000313" key="2">
    <source>
        <dbReference type="EMBL" id="KAF0305372.1"/>
    </source>
</evidence>
<dbReference type="InterPro" id="IPR039683">
    <property type="entry name" value="Lsm12-like"/>
</dbReference>
<organism evidence="2 3">
    <name type="scientific">Amphibalanus amphitrite</name>
    <name type="common">Striped barnacle</name>
    <name type="synonym">Balanus amphitrite</name>
    <dbReference type="NCBI Taxonomy" id="1232801"/>
    <lineage>
        <taxon>Eukaryota</taxon>
        <taxon>Metazoa</taxon>
        <taxon>Ecdysozoa</taxon>
        <taxon>Arthropoda</taxon>
        <taxon>Crustacea</taxon>
        <taxon>Multicrustacea</taxon>
        <taxon>Cirripedia</taxon>
        <taxon>Thoracica</taxon>
        <taxon>Thoracicalcarea</taxon>
        <taxon>Balanomorpha</taxon>
        <taxon>Balanoidea</taxon>
        <taxon>Balanidae</taxon>
        <taxon>Amphibalaninae</taxon>
        <taxon>Amphibalanus</taxon>
    </lineage>
</organism>
<keyword evidence="3" id="KW-1185">Reference proteome</keyword>
<evidence type="ECO:0000259" key="1">
    <source>
        <dbReference type="PROSITE" id="PS52001"/>
    </source>
</evidence>
<gene>
    <name evidence="2" type="primary">lsm12_0</name>
    <name evidence="2" type="ORF">FJT64_022979</name>
</gene>
<dbReference type="EMBL" id="VIIS01000754">
    <property type="protein sequence ID" value="KAF0305372.1"/>
    <property type="molecule type" value="Genomic_DNA"/>
</dbReference>
<name>A0A6A4WRW4_AMPAM</name>
<dbReference type="PANTHER" id="PTHR13542">
    <property type="entry name" value="LSM12 HOMOLOG"/>
    <property type="match status" value="1"/>
</dbReference>
<accession>A0A6A4WRW4</accession>
<feature type="domain" description="AD" evidence="1">
    <location>
        <begin position="48"/>
        <end position="143"/>
    </location>
</feature>
<reference evidence="2 3" key="1">
    <citation type="submission" date="2019-07" db="EMBL/GenBank/DDBJ databases">
        <title>Draft genome assembly of a fouling barnacle, Amphibalanus amphitrite (Darwin, 1854): The first reference genome for Thecostraca.</title>
        <authorList>
            <person name="Kim W."/>
        </authorList>
    </citation>
    <scope>NUCLEOTIDE SEQUENCE [LARGE SCALE GENOMIC DNA]</scope>
    <source>
        <strain evidence="2">SNU_AA5</strain>
        <tissue evidence="2">Soma without cirri and trophi</tissue>
    </source>
</reference>
<dbReference type="InterPro" id="IPR019181">
    <property type="entry name" value="LSM12_ABD"/>
</dbReference>
<proteinExistence type="predicted"/>
<dbReference type="Pfam" id="PF09793">
    <property type="entry name" value="AD"/>
    <property type="match status" value="1"/>
</dbReference>
<dbReference type="AlphaFoldDB" id="A0A6A4WRW4"/>
<dbReference type="OrthoDB" id="1057137at2759"/>
<comment type="caution">
    <text evidence="2">The sequence shown here is derived from an EMBL/GenBank/DDBJ whole genome shotgun (WGS) entry which is preliminary data.</text>
</comment>
<dbReference type="PROSITE" id="PS52001">
    <property type="entry name" value="AD"/>
    <property type="match status" value="1"/>
</dbReference>
<dbReference type="SMART" id="SM00995">
    <property type="entry name" value="AD"/>
    <property type="match status" value="1"/>
</dbReference>